<dbReference type="EMBL" id="JAUJYO010000018">
    <property type="protein sequence ID" value="KAK1290277.1"/>
    <property type="molecule type" value="Genomic_DNA"/>
</dbReference>
<evidence type="ECO:0000256" key="1">
    <source>
        <dbReference type="SAM" id="MobiDB-lite"/>
    </source>
</evidence>
<feature type="compositionally biased region" description="Basic and acidic residues" evidence="1">
    <location>
        <begin position="82"/>
        <end position="117"/>
    </location>
</feature>
<protein>
    <submittedName>
        <fullName evidence="3">Uncharacterized protein</fullName>
    </submittedName>
</protein>
<feature type="compositionally biased region" description="Polar residues" evidence="1">
    <location>
        <begin position="1"/>
        <end position="13"/>
    </location>
</feature>
<evidence type="ECO:0000313" key="2">
    <source>
        <dbReference type="EMBL" id="KAK1290277.1"/>
    </source>
</evidence>
<feature type="region of interest" description="Disordered" evidence="1">
    <location>
        <begin position="1"/>
        <end position="162"/>
    </location>
</feature>
<dbReference type="PANTHER" id="PTHR31833">
    <property type="entry name" value="UPF0690 PROTEIN C1ORF52"/>
    <property type="match status" value="1"/>
</dbReference>
<gene>
    <name evidence="3" type="ORF">QJS10_CPA06g00654</name>
    <name evidence="2" type="ORF">QJS10_CPB18g01197</name>
</gene>
<keyword evidence="4" id="KW-1185">Reference proteome</keyword>
<feature type="compositionally biased region" description="Acidic residues" evidence="1">
    <location>
        <begin position="15"/>
        <end position="26"/>
    </location>
</feature>
<proteinExistence type="predicted"/>
<sequence>MKRASPWNQSLAVSSDEDSSSSDSEDDSTKPKNKRGTSQSDKDIISGANLGKKKSLNIDYDTLSRHGYGGGLSILKVPPPKEAMDNKEPDWKWSDGKESTRNHGEAKETFEERERTRAAIAQGEKLTNAQTSKEKKGQLSYSQKEKRKRDLGQVSRGKNYVEEEKRLLRDSGVYSGFDC</sequence>
<reference evidence="3" key="2">
    <citation type="submission" date="2023-06" db="EMBL/GenBank/DDBJ databases">
        <authorList>
            <person name="Ma L."/>
            <person name="Liu K.-W."/>
            <person name="Li Z."/>
            <person name="Hsiao Y.-Y."/>
            <person name="Qi Y."/>
            <person name="Fu T."/>
            <person name="Tang G."/>
            <person name="Zhang D."/>
            <person name="Sun W.-H."/>
            <person name="Liu D.-K."/>
            <person name="Li Y."/>
            <person name="Chen G.-Z."/>
            <person name="Liu X.-D."/>
            <person name="Liao X.-Y."/>
            <person name="Jiang Y.-T."/>
            <person name="Yu X."/>
            <person name="Hao Y."/>
            <person name="Huang J."/>
            <person name="Zhao X.-W."/>
            <person name="Ke S."/>
            <person name="Chen Y.-Y."/>
            <person name="Wu W.-L."/>
            <person name="Hsu J.-L."/>
            <person name="Lin Y.-F."/>
            <person name="Huang M.-D."/>
            <person name="Li C.-Y."/>
            <person name="Huang L."/>
            <person name="Wang Z.-W."/>
            <person name="Zhao X."/>
            <person name="Zhong W.-Y."/>
            <person name="Peng D.-H."/>
            <person name="Ahmad S."/>
            <person name="Lan S."/>
            <person name="Zhang J.-S."/>
            <person name="Tsai W.-C."/>
            <person name="Van De Peer Y."/>
            <person name="Liu Z.-J."/>
        </authorList>
    </citation>
    <scope>NUCLEOTIDE SEQUENCE</scope>
    <source>
        <strain evidence="3">CP</strain>
        <tissue evidence="3">Leaves</tissue>
    </source>
</reference>
<organism evidence="3 4">
    <name type="scientific">Acorus calamus</name>
    <name type="common">Sweet flag</name>
    <dbReference type="NCBI Taxonomy" id="4465"/>
    <lineage>
        <taxon>Eukaryota</taxon>
        <taxon>Viridiplantae</taxon>
        <taxon>Streptophyta</taxon>
        <taxon>Embryophyta</taxon>
        <taxon>Tracheophyta</taxon>
        <taxon>Spermatophyta</taxon>
        <taxon>Magnoliopsida</taxon>
        <taxon>Liliopsida</taxon>
        <taxon>Acoraceae</taxon>
        <taxon>Acorus</taxon>
    </lineage>
</organism>
<accession>A0AAV9EKW4</accession>
<reference evidence="3" key="1">
    <citation type="journal article" date="2023" name="Nat. Commun.">
        <title>Diploid and tetraploid genomes of Acorus and the evolution of monocots.</title>
        <authorList>
            <person name="Ma L."/>
            <person name="Liu K.W."/>
            <person name="Li Z."/>
            <person name="Hsiao Y.Y."/>
            <person name="Qi Y."/>
            <person name="Fu T."/>
            <person name="Tang G.D."/>
            <person name="Zhang D."/>
            <person name="Sun W.H."/>
            <person name="Liu D.K."/>
            <person name="Li Y."/>
            <person name="Chen G.Z."/>
            <person name="Liu X.D."/>
            <person name="Liao X.Y."/>
            <person name="Jiang Y.T."/>
            <person name="Yu X."/>
            <person name="Hao Y."/>
            <person name="Huang J."/>
            <person name="Zhao X.W."/>
            <person name="Ke S."/>
            <person name="Chen Y.Y."/>
            <person name="Wu W.L."/>
            <person name="Hsu J.L."/>
            <person name="Lin Y.F."/>
            <person name="Huang M.D."/>
            <person name="Li C.Y."/>
            <person name="Huang L."/>
            <person name="Wang Z.W."/>
            <person name="Zhao X."/>
            <person name="Zhong W.Y."/>
            <person name="Peng D.H."/>
            <person name="Ahmad S."/>
            <person name="Lan S."/>
            <person name="Zhang J.S."/>
            <person name="Tsai W.C."/>
            <person name="Van de Peer Y."/>
            <person name="Liu Z.J."/>
        </authorList>
    </citation>
    <scope>NUCLEOTIDE SEQUENCE</scope>
    <source>
        <strain evidence="3">CP</strain>
    </source>
</reference>
<name>A0AAV9EKW4_ACOCL</name>
<dbReference type="EMBL" id="JAUJYO010000006">
    <property type="protein sequence ID" value="KAK1313664.1"/>
    <property type="molecule type" value="Genomic_DNA"/>
</dbReference>
<dbReference type="AlphaFoldDB" id="A0AAV9EKW4"/>
<dbReference type="PANTHER" id="PTHR31833:SF2">
    <property type="entry name" value="UPF0690 PROTEIN C1ORF52"/>
    <property type="match status" value="1"/>
</dbReference>
<dbReference type="Proteomes" id="UP001180020">
    <property type="component" value="Unassembled WGS sequence"/>
</dbReference>
<evidence type="ECO:0000313" key="3">
    <source>
        <dbReference type="EMBL" id="KAK1313664.1"/>
    </source>
</evidence>
<comment type="caution">
    <text evidence="3">The sequence shown here is derived from an EMBL/GenBank/DDBJ whole genome shotgun (WGS) entry which is preliminary data.</text>
</comment>
<evidence type="ECO:0000313" key="4">
    <source>
        <dbReference type="Proteomes" id="UP001180020"/>
    </source>
</evidence>